<feature type="chain" id="PRO_5030168419" evidence="5">
    <location>
        <begin position="29"/>
        <end position="302"/>
    </location>
</feature>
<dbReference type="STRING" id="663278.Ethha_1432"/>
<dbReference type="GO" id="GO:0030001">
    <property type="term" value="P:metal ion transport"/>
    <property type="evidence" value="ECO:0007669"/>
    <property type="project" value="InterPro"/>
</dbReference>
<gene>
    <name evidence="6" type="ordered locus">Ethha_1432</name>
</gene>
<keyword evidence="2 4" id="KW-0813">Transport</keyword>
<feature type="signal peptide" evidence="5">
    <location>
        <begin position="1"/>
        <end position="28"/>
    </location>
</feature>
<dbReference type="PRINTS" id="PR00690">
    <property type="entry name" value="ADHESNFAMILY"/>
</dbReference>
<reference evidence="6 7" key="1">
    <citation type="submission" date="2010-12" db="EMBL/GenBank/DDBJ databases">
        <title>Complete sequence of Ethanoligenens harbinense YUAN-3.</title>
        <authorList>
            <person name="Lucas S."/>
            <person name="Copeland A."/>
            <person name="Lapidus A."/>
            <person name="Cheng J.-F."/>
            <person name="Bruce D."/>
            <person name="Goodwin L."/>
            <person name="Pitluck S."/>
            <person name="Chertkov O."/>
            <person name="Misra M."/>
            <person name="Detter J.C."/>
            <person name="Han C."/>
            <person name="Tapia R."/>
            <person name="Land M."/>
            <person name="Hauser L."/>
            <person name="Jeffries C."/>
            <person name="Kyrpides N."/>
            <person name="Ivanova N."/>
            <person name="Mikhailova N."/>
            <person name="Wang A."/>
            <person name="Mouttaki H."/>
            <person name="He Z."/>
            <person name="Zhou J."/>
            <person name="Hemme C.L."/>
            <person name="Woyke T."/>
        </authorList>
    </citation>
    <scope>NUCLEOTIDE SEQUENCE [LARGE SCALE GENOMIC DNA]</scope>
    <source>
        <strain evidence="7">DSM 18485 / JCM 12961 / CGMCC 1.5033 / YUAN-3</strain>
    </source>
</reference>
<accession>E6U702</accession>
<dbReference type="InterPro" id="IPR006129">
    <property type="entry name" value="AdhesinB"/>
</dbReference>
<dbReference type="Gene3D" id="3.40.50.1980">
    <property type="entry name" value="Nitrogenase molybdenum iron protein domain"/>
    <property type="match status" value="2"/>
</dbReference>
<evidence type="ECO:0000256" key="2">
    <source>
        <dbReference type="ARBA" id="ARBA00022448"/>
    </source>
</evidence>
<keyword evidence="7" id="KW-1185">Reference proteome</keyword>
<dbReference type="InterPro" id="IPR006127">
    <property type="entry name" value="ZnuA-like"/>
</dbReference>
<evidence type="ECO:0000313" key="7">
    <source>
        <dbReference type="Proteomes" id="UP000001551"/>
    </source>
</evidence>
<organism evidence="6 7">
    <name type="scientific">Ethanoligenens harbinense (strain DSM 18485 / JCM 12961 / CGMCC 1.5033 / YUAN-3)</name>
    <dbReference type="NCBI Taxonomy" id="663278"/>
    <lineage>
        <taxon>Bacteria</taxon>
        <taxon>Bacillati</taxon>
        <taxon>Bacillota</taxon>
        <taxon>Clostridia</taxon>
        <taxon>Eubacteriales</taxon>
        <taxon>Oscillospiraceae</taxon>
        <taxon>Ethanoligenens</taxon>
    </lineage>
</organism>
<dbReference type="RefSeq" id="WP_013485324.1">
    <property type="nucleotide sequence ID" value="NC_014828.1"/>
</dbReference>
<evidence type="ECO:0000256" key="4">
    <source>
        <dbReference type="RuleBase" id="RU003512"/>
    </source>
</evidence>
<dbReference type="EMBL" id="CP002400">
    <property type="protein sequence ID" value="ADU26969.1"/>
    <property type="molecule type" value="Genomic_DNA"/>
</dbReference>
<dbReference type="Pfam" id="PF01297">
    <property type="entry name" value="ZnuA"/>
    <property type="match status" value="1"/>
</dbReference>
<name>E6U702_ETHHY</name>
<dbReference type="SUPFAM" id="SSF53807">
    <property type="entry name" value="Helical backbone' metal receptor"/>
    <property type="match status" value="1"/>
</dbReference>
<evidence type="ECO:0000313" key="6">
    <source>
        <dbReference type="EMBL" id="ADU26969.1"/>
    </source>
</evidence>
<dbReference type="PROSITE" id="PS51257">
    <property type="entry name" value="PROKAR_LIPOPROTEIN"/>
    <property type="match status" value="1"/>
</dbReference>
<evidence type="ECO:0000256" key="1">
    <source>
        <dbReference type="ARBA" id="ARBA00011028"/>
    </source>
</evidence>
<dbReference type="CDD" id="cd01017">
    <property type="entry name" value="AdcA"/>
    <property type="match status" value="1"/>
</dbReference>
<proteinExistence type="inferred from homology"/>
<protein>
    <submittedName>
        <fullName evidence="6">Periplasmic solute binding protein</fullName>
    </submittedName>
</protein>
<dbReference type="GO" id="GO:0007155">
    <property type="term" value="P:cell adhesion"/>
    <property type="evidence" value="ECO:0007669"/>
    <property type="project" value="InterPro"/>
</dbReference>
<dbReference type="AlphaFoldDB" id="E6U702"/>
<dbReference type="InterPro" id="IPR050492">
    <property type="entry name" value="Bact_metal-bind_prot9"/>
</dbReference>
<dbReference type="Proteomes" id="UP000001551">
    <property type="component" value="Chromosome"/>
</dbReference>
<dbReference type="GO" id="GO:0046872">
    <property type="term" value="F:metal ion binding"/>
    <property type="evidence" value="ECO:0007669"/>
    <property type="project" value="InterPro"/>
</dbReference>
<dbReference type="eggNOG" id="COG0803">
    <property type="taxonomic scope" value="Bacteria"/>
</dbReference>
<keyword evidence="3 5" id="KW-0732">Signal</keyword>
<evidence type="ECO:0000256" key="5">
    <source>
        <dbReference type="SAM" id="SignalP"/>
    </source>
</evidence>
<comment type="similarity">
    <text evidence="1 4">Belongs to the bacterial solute-binding protein 9 family.</text>
</comment>
<dbReference type="PANTHER" id="PTHR42953">
    <property type="entry name" value="HIGH-AFFINITY ZINC UPTAKE SYSTEM PROTEIN ZNUA-RELATED"/>
    <property type="match status" value="1"/>
</dbReference>
<dbReference type="InterPro" id="IPR006128">
    <property type="entry name" value="Lipoprotein_PsaA-like"/>
</dbReference>
<evidence type="ECO:0000256" key="3">
    <source>
        <dbReference type="ARBA" id="ARBA00022729"/>
    </source>
</evidence>
<dbReference type="PANTHER" id="PTHR42953:SF3">
    <property type="entry name" value="HIGH-AFFINITY ZINC UPTAKE SYSTEM PROTEIN ZNUA"/>
    <property type="match status" value="1"/>
</dbReference>
<dbReference type="KEGG" id="eha:Ethha_1432"/>
<sequence length="302" mass="32732">MLKKRIWRIVASAFAVALLSSCSGTKQATGSADGKLPVSVTFNAMAEFVHAVGKDKVSISTIIPNGTEPHDFEPKVKDLATLSAAKVFVYNGLDMENWAEKAVQSAGNKSLVVVEAASGVTPIKSGETGENGQYDPHAWMSLKCAQTEISNIEHGLIKADPKNTAYYTANSAAFQTKLQQLYDTYAAKFQSAPRKDFVTGHAAFAYLCRDFGLEQNSVEDVFASGEPSAAKLAELVNFCRTKQIKTVFSEEMVSPAVSQTLAKEAGAKVETIYTIESAEDNKDYLTRIKDNLDKIYASLTET</sequence>
<dbReference type="HOGENOM" id="CLU_016838_1_0_9"/>
<dbReference type="PRINTS" id="PR00691">
    <property type="entry name" value="ADHESINB"/>
</dbReference>